<gene>
    <name evidence="2" type="ORF">M514_08315</name>
</gene>
<dbReference type="PANTHER" id="PTHR21557:SF2">
    <property type="entry name" value="CORDON-BLEU PROTEIN-LIKE 1"/>
    <property type="match status" value="1"/>
</dbReference>
<reference evidence="2" key="1">
    <citation type="journal article" date="2014" name="Nat. Genet.">
        <title>Genome and transcriptome of the porcine whipworm Trichuris suis.</title>
        <authorList>
            <person name="Jex A.R."/>
            <person name="Nejsum P."/>
            <person name="Schwarz E.M."/>
            <person name="Hu L."/>
            <person name="Young N.D."/>
            <person name="Hall R.S."/>
            <person name="Korhonen P.K."/>
            <person name="Liao S."/>
            <person name="Thamsborg S."/>
            <person name="Xia J."/>
            <person name="Xu P."/>
            <person name="Wang S."/>
            <person name="Scheerlinck J.P."/>
            <person name="Hofmann A."/>
            <person name="Sternberg P.W."/>
            <person name="Wang J."/>
            <person name="Gasser R.B."/>
        </authorList>
    </citation>
    <scope>NUCLEOTIDE SEQUENCE [LARGE SCALE GENOMIC DNA]</scope>
    <source>
        <strain evidence="2">DCEP-RM93F</strain>
    </source>
</reference>
<dbReference type="PANTHER" id="PTHR21557">
    <property type="entry name" value="CORDON-BLEU"/>
    <property type="match status" value="1"/>
</dbReference>
<evidence type="ECO:0000313" key="2">
    <source>
        <dbReference type="EMBL" id="KFD68546.1"/>
    </source>
</evidence>
<dbReference type="Proteomes" id="UP000030758">
    <property type="component" value="Unassembled WGS sequence"/>
</dbReference>
<protein>
    <recommendedName>
        <fullName evidence="3">RBD domain-containing protein</fullName>
    </recommendedName>
</protein>
<name>A0A085NGF0_9BILA</name>
<evidence type="ECO:0008006" key="3">
    <source>
        <dbReference type="Google" id="ProtNLM"/>
    </source>
</evidence>
<feature type="region of interest" description="Disordered" evidence="1">
    <location>
        <begin position="307"/>
        <end position="346"/>
    </location>
</feature>
<organism evidence="2">
    <name type="scientific">Trichuris suis</name>
    <name type="common">pig whipworm</name>
    <dbReference type="NCBI Taxonomy" id="68888"/>
    <lineage>
        <taxon>Eukaryota</taxon>
        <taxon>Metazoa</taxon>
        <taxon>Ecdysozoa</taxon>
        <taxon>Nematoda</taxon>
        <taxon>Enoplea</taxon>
        <taxon>Dorylaimia</taxon>
        <taxon>Trichinellida</taxon>
        <taxon>Trichuridae</taxon>
        <taxon>Trichuris</taxon>
    </lineage>
</organism>
<dbReference type="AlphaFoldDB" id="A0A085NGF0"/>
<sequence length="1014" mass="112912">MEYSSTWKFVLKNQVQSCKNMRSQESMPCHTIAQRKVHFDSKSAMDTNCNKASVVSGPRKSLQIVLPDETVKHMLVDPQVPMMDLLVRICIEFNFNPVEMTLNVADDRYPGYLQYKPSAAIGTMKCDFVKLVPKLYVDKSMNSRSVKEINELAANDLCVVVDLPSHPSVALRAHHGCTVANLLEAVCNNARLSPVSDYCLCPKEEPFEPLNGVQLLTDLSLKRFTIMRTDALSALKSRSSNIPCNNKVIKRRAPPPPTQSKDTSDSLTFQAEQLPKEHRRCFTQERSEFGPYTSDMQRNTELKIGQDHEANANSPISPAKETGKASVAGSSAIQRKKNRAPSPPIVPFDSRPGVVYEIKCGCNASYIGETGNTLFRRFDQHMSNVLTYKNAERRLNGEPTIGPGRPPKIEPGKAMTNAIKASVVVEHASQCSLDPRPKIIICRESLFHLRRIKEALYIKSNSTINRDNGVAVSEVWDAFHRNRIEGETSTTVSSDQTKSDVLASDEIVVLSSIDDTALLVDHSVSKDDNLLTSLRPQISVASFSRDLVPSDVFMGESDKTLSKTAISQQQQQFDGKASTLLPLHILLDFNDQSSCVLSDSCLPSSNAEMTHASLPASPMSNIQLRDPHEADYPRMVVKNFEEEYYSSQHTDDYLNFIRFGYRGEVPKSPEPHRRLSMPAQGNVRSNYMSKSRRGCLLSYGKPVGPAATISHFGLQRSDRRPPLFGISLVNDLEREYEKLQSIFAAWQLCLRSDAEKTAGDNDPRAEAQVLQQAILSQHQLLRDICERILQMSPMSFEKAGRPNVSDVLEQMKKTEQQMNACVTTEAVDVLTTNKSVFEPSVRPDVLSSSEAGQVVNNTGKKNDFVAGFQRSRRTSYKKYREFLGKHPSPSPGSPQPFDAAILENSYGALSSGGDQNDSNSAKGTPTVALRTSKIRQIRATPLEIELDGSDQAQKALLLEEIKTFGGSSGLRRETVGSQIVQLVYDSWFRYETDSLIIRRMDDIHFLLALIFVVI</sequence>
<accession>A0A085NGF0</accession>
<dbReference type="InterPro" id="IPR039895">
    <property type="entry name" value="COBL-like"/>
</dbReference>
<evidence type="ECO:0000256" key="1">
    <source>
        <dbReference type="SAM" id="MobiDB-lite"/>
    </source>
</evidence>
<dbReference type="GO" id="GO:0003785">
    <property type="term" value="F:actin monomer binding"/>
    <property type="evidence" value="ECO:0007669"/>
    <property type="project" value="InterPro"/>
</dbReference>
<feature type="region of interest" description="Disordered" evidence="1">
    <location>
        <begin position="246"/>
        <end position="267"/>
    </location>
</feature>
<dbReference type="EMBL" id="KL367504">
    <property type="protein sequence ID" value="KFD68546.1"/>
    <property type="molecule type" value="Genomic_DNA"/>
</dbReference>
<proteinExistence type="predicted"/>